<accession>A0A252AW22</accession>
<evidence type="ECO:0000313" key="3">
    <source>
        <dbReference type="EMBL" id="GEN03340.1"/>
    </source>
</evidence>
<sequence length="59" mass="6894">MLFLEIITFVLAVSASAFSIFLHFWNKRKIADLENDLTKLREKGVPVQMDTLLEEVRKK</sequence>
<evidence type="ECO:0000313" key="6">
    <source>
        <dbReference type="Proteomes" id="UP000194641"/>
    </source>
</evidence>
<evidence type="ECO:0000313" key="7">
    <source>
        <dbReference type="Proteomes" id="UP000321104"/>
    </source>
</evidence>
<dbReference type="EMBL" id="BAMW01000007">
    <property type="protein sequence ID" value="GAN62384.1"/>
    <property type="molecule type" value="Genomic_DNA"/>
</dbReference>
<keyword evidence="1" id="KW-0812">Transmembrane</keyword>
<comment type="caution">
    <text evidence="4">The sequence shown here is derived from an EMBL/GenBank/DDBJ whole genome shotgun (WGS) entry which is preliminary data.</text>
</comment>
<dbReference type="EMBL" id="BJXQ01000006">
    <property type="protein sequence ID" value="GEN03340.1"/>
    <property type="molecule type" value="Genomic_DNA"/>
</dbReference>
<reference evidence="4" key="3">
    <citation type="submission" date="2014-06" db="EMBL/GenBank/DDBJ databases">
        <authorList>
            <person name="Ju J."/>
            <person name="Zhang J."/>
        </authorList>
    </citation>
    <scope>NUCLEOTIDE SEQUENCE [LARGE SCALE GENOMIC DNA]</scope>
    <source>
        <strain evidence="4">DmL_051</strain>
    </source>
</reference>
<reference evidence="2 5" key="1">
    <citation type="submission" date="2012-11" db="EMBL/GenBank/DDBJ databases">
        <title>Whole genome sequence of Acetobacter indonesiensis 5H-1.</title>
        <authorList>
            <person name="Azuma Y."/>
            <person name="Higashiura N."/>
            <person name="Hirakawa H."/>
            <person name="Matsushita K."/>
        </authorList>
    </citation>
    <scope>NUCLEOTIDE SEQUENCE [LARGE SCALE GENOMIC DNA]</scope>
    <source>
        <strain evidence="2 5">5H-1</strain>
    </source>
</reference>
<gene>
    <name evidence="2" type="ORF">Abin_007_074</name>
    <name evidence="3" type="ORF">AIN02nite_13650</name>
    <name evidence="4" type="ORF">HK17_03370</name>
</gene>
<reference evidence="6" key="2">
    <citation type="submission" date="2014-06" db="EMBL/GenBank/DDBJ databases">
        <authorList>
            <person name="Winans N.J."/>
            <person name="Newell P.D."/>
            <person name="Douglas A.E."/>
        </authorList>
    </citation>
    <scope>NUCLEOTIDE SEQUENCE [LARGE SCALE GENOMIC DNA]</scope>
</reference>
<dbReference type="Proteomes" id="UP000194641">
    <property type="component" value="Unassembled WGS sequence"/>
</dbReference>
<reference evidence="3 7" key="4">
    <citation type="submission" date="2019-07" db="EMBL/GenBank/DDBJ databases">
        <title>Whole genome shotgun sequence of Acetobacter indonesiensis NBRC 16471.</title>
        <authorList>
            <person name="Hosoyama A."/>
            <person name="Uohara A."/>
            <person name="Ohji S."/>
            <person name="Ichikawa N."/>
        </authorList>
    </citation>
    <scope>NUCLEOTIDE SEQUENCE [LARGE SCALE GENOMIC DNA]</scope>
    <source>
        <strain evidence="3 7">NBRC 16471</strain>
    </source>
</reference>
<evidence type="ECO:0000313" key="4">
    <source>
        <dbReference type="EMBL" id="OUI94595.1"/>
    </source>
</evidence>
<feature type="transmembrane region" description="Helical" evidence="1">
    <location>
        <begin position="6"/>
        <end position="25"/>
    </location>
</feature>
<dbReference type="Proteomes" id="UP000032673">
    <property type="component" value="Unassembled WGS sequence"/>
</dbReference>
<dbReference type="EMBL" id="JOPA01000015">
    <property type="protein sequence ID" value="OUI94595.1"/>
    <property type="molecule type" value="Genomic_DNA"/>
</dbReference>
<evidence type="ECO:0000313" key="2">
    <source>
        <dbReference type="EMBL" id="GAN62384.1"/>
    </source>
</evidence>
<keyword evidence="1" id="KW-1133">Transmembrane helix</keyword>
<keyword evidence="1" id="KW-0472">Membrane</keyword>
<protein>
    <submittedName>
        <fullName evidence="4">Uncharacterized protein</fullName>
    </submittedName>
</protein>
<evidence type="ECO:0000313" key="5">
    <source>
        <dbReference type="Proteomes" id="UP000032673"/>
    </source>
</evidence>
<organism evidence="4 6">
    <name type="scientific">Acetobacter indonesiensis</name>
    <dbReference type="NCBI Taxonomy" id="104101"/>
    <lineage>
        <taxon>Bacteria</taxon>
        <taxon>Pseudomonadati</taxon>
        <taxon>Pseudomonadota</taxon>
        <taxon>Alphaproteobacteria</taxon>
        <taxon>Acetobacterales</taxon>
        <taxon>Acetobacteraceae</taxon>
        <taxon>Acetobacter</taxon>
    </lineage>
</organism>
<dbReference type="RefSeq" id="WP_048844921.1">
    <property type="nucleotide sequence ID" value="NZ_BAMW01000007.1"/>
</dbReference>
<name>A0A252AW22_9PROT</name>
<evidence type="ECO:0000256" key="1">
    <source>
        <dbReference type="SAM" id="Phobius"/>
    </source>
</evidence>
<proteinExistence type="predicted"/>
<dbReference type="Proteomes" id="UP000321104">
    <property type="component" value="Unassembled WGS sequence"/>
</dbReference>
<dbReference type="AlphaFoldDB" id="A0A252AW22"/>
<keyword evidence="5" id="KW-1185">Reference proteome</keyword>